<evidence type="ECO:0000313" key="2">
    <source>
        <dbReference type="EMBL" id="KIU12216.1"/>
    </source>
</evidence>
<dbReference type="InterPro" id="IPR036390">
    <property type="entry name" value="WH_DNA-bd_sf"/>
</dbReference>
<dbReference type="Proteomes" id="UP000032247">
    <property type="component" value="Unassembled WGS sequence"/>
</dbReference>
<feature type="region of interest" description="Disordered" evidence="1">
    <location>
        <begin position="239"/>
        <end position="278"/>
    </location>
</feature>
<accession>A0A0D1L8Q4</accession>
<sequence length="278" mass="31983">MKNDKSYPFPTYSGLLNSEHCDKIGPALWLFLWFISSTTKEIEKDGVSWGIVLGHKPLKAREMAAVFGVSEKTVRRWLELLENHDYIKAVRAPYGLMISVKHSKKFSFRSDNTVHGSLKERPFSPQTPDTNDRTDIDKTNKYTAADDAVDHIAKRFTQLRSAQEGRTVYPSSRDYQAIARIVAIGVPVTQTIKWLEECFQAFENRRTAASETIKAFRYCSKFIEDRFFAQQAKKNAAIQHERMKKHDKTNNRTDFGRAEKRETSITGGQTGRIRRKQV</sequence>
<evidence type="ECO:0008006" key="4">
    <source>
        <dbReference type="Google" id="ProtNLM"/>
    </source>
</evidence>
<dbReference type="EMBL" id="JXBC01000002">
    <property type="protein sequence ID" value="KIU12216.1"/>
    <property type="molecule type" value="Genomic_DNA"/>
</dbReference>
<dbReference type="AlphaFoldDB" id="A0A0D1L8Q4"/>
<reference evidence="2 3" key="1">
    <citation type="submission" date="2014-12" db="EMBL/GenBank/DDBJ databases">
        <title>Comparative genome analysis of Bacillus coagulans HM-08, Clostridium butyricum HM-68, Bacillus subtilis HM-66 and Bacillus licheniformis BL-09.</title>
        <authorList>
            <person name="Zhang H."/>
        </authorList>
    </citation>
    <scope>NUCLEOTIDE SEQUENCE [LARGE SCALE GENOMIC DNA]</scope>
    <source>
        <strain evidence="2 3">HM-66</strain>
    </source>
</reference>
<dbReference type="SUPFAM" id="SSF46785">
    <property type="entry name" value="Winged helix' DNA-binding domain"/>
    <property type="match status" value="1"/>
</dbReference>
<dbReference type="STRING" id="483913.AN935_06490"/>
<organism evidence="2 3">
    <name type="scientific">Bacillus subtilis</name>
    <dbReference type="NCBI Taxonomy" id="1423"/>
    <lineage>
        <taxon>Bacteria</taxon>
        <taxon>Bacillati</taxon>
        <taxon>Bacillota</taxon>
        <taxon>Bacilli</taxon>
        <taxon>Bacillales</taxon>
        <taxon>Bacillaceae</taxon>
        <taxon>Bacillus</taxon>
    </lineage>
</organism>
<evidence type="ECO:0000313" key="3">
    <source>
        <dbReference type="Proteomes" id="UP000032247"/>
    </source>
</evidence>
<feature type="compositionally biased region" description="Basic and acidic residues" evidence="1">
    <location>
        <begin position="248"/>
        <end position="263"/>
    </location>
</feature>
<gene>
    <name evidence="2" type="ORF">SC09_Contig19orf00621</name>
</gene>
<comment type="caution">
    <text evidence="2">The sequence shown here is derived from an EMBL/GenBank/DDBJ whole genome shotgun (WGS) entry which is preliminary data.</text>
</comment>
<name>A0A0D1L8Q4_BACIU</name>
<evidence type="ECO:0000256" key="1">
    <source>
        <dbReference type="SAM" id="MobiDB-lite"/>
    </source>
</evidence>
<feature type="region of interest" description="Disordered" evidence="1">
    <location>
        <begin position="117"/>
        <end position="136"/>
    </location>
</feature>
<protein>
    <recommendedName>
        <fullName evidence="4">Phage portal protein</fullName>
    </recommendedName>
</protein>
<dbReference type="PATRIC" id="fig|1423.173.peg.1098"/>
<proteinExistence type="predicted"/>